<sequence>MVLNTYTPKRRNGKPTGGPKTRKWGFTIYRAYYGEESEEAWQMLLHSLRQQTRLAFGAYAKGADVEHDVNPDDIQRLKDLFVLDVREDPSLLNGIDIRGLRKFVKNEKEEQIEIVERPGLWPHEFGPVQDEGMAEWELDYVLLADEAVLRDVADGEFIVKAVSLQWRDGHLGWGWMRIPTGYLLELWHHVMFHACYTERALHFDGDEEELENLIWAGDMACDMTGLYSEIRDGPHPYDNQSFRCLSSHYQSPPRMSENAKFIEELIENAYSPERGAKQYPGGRKNPDNFYHFRKWGFTVYRTCQNEDFDDAWQMLIHSLRHQTRLAFGGFEEEGVDQDDVQRLKDLLEIDVREDPLLEGLDAQGVRDFWHAEDLKEQQAVVQIPGKGYRLTARPDKTRGMADCILDFVLLADKATLEDVASGEFVVKAVSLQWTEGGHWPGGWMRIPTGYLLDLWAILSFWAYRTEIALRFHGSEEELHSCIWAGDDDLEGTGEYSEIRRFPHYDSQRRFQQLNR</sequence>
<gene>
    <name evidence="1" type="ORF">FEQUK3_LOCUS3597</name>
</gene>
<organism evidence="1 2">
    <name type="scientific">Fusarium equiseti</name>
    <name type="common">Fusarium scirpi</name>
    <dbReference type="NCBI Taxonomy" id="61235"/>
    <lineage>
        <taxon>Eukaryota</taxon>
        <taxon>Fungi</taxon>
        <taxon>Dikarya</taxon>
        <taxon>Ascomycota</taxon>
        <taxon>Pezizomycotina</taxon>
        <taxon>Sordariomycetes</taxon>
        <taxon>Hypocreomycetidae</taxon>
        <taxon>Hypocreales</taxon>
        <taxon>Nectriaceae</taxon>
        <taxon>Fusarium</taxon>
        <taxon>Fusarium incarnatum-equiseti species complex</taxon>
    </lineage>
</organism>
<protein>
    <submittedName>
        <fullName evidence="1">Uncharacterized protein</fullName>
    </submittedName>
</protein>
<comment type="caution">
    <text evidence="1">The sequence shown here is derived from an EMBL/GenBank/DDBJ whole genome shotgun (WGS) entry which is preliminary data.</text>
</comment>
<evidence type="ECO:0000313" key="2">
    <source>
        <dbReference type="Proteomes" id="UP000693738"/>
    </source>
</evidence>
<dbReference type="AlphaFoldDB" id="A0A8J2IIC0"/>
<accession>A0A8J2IIC0</accession>
<name>A0A8J2IIC0_FUSEQ</name>
<dbReference type="EMBL" id="CAJSTJ010000121">
    <property type="protein sequence ID" value="CAG7557850.1"/>
    <property type="molecule type" value="Genomic_DNA"/>
</dbReference>
<reference evidence="1" key="1">
    <citation type="submission" date="2021-05" db="EMBL/GenBank/DDBJ databases">
        <authorList>
            <person name="Khan N."/>
        </authorList>
    </citation>
    <scope>NUCLEOTIDE SEQUENCE</scope>
</reference>
<proteinExistence type="predicted"/>
<dbReference type="Proteomes" id="UP000693738">
    <property type="component" value="Unassembled WGS sequence"/>
</dbReference>
<evidence type="ECO:0000313" key="1">
    <source>
        <dbReference type="EMBL" id="CAG7557850.1"/>
    </source>
</evidence>